<proteinExistence type="predicted"/>
<dbReference type="AlphaFoldDB" id="A0AA48M6N9"/>
<dbReference type="RefSeq" id="WP_304415346.1">
    <property type="nucleotide sequence ID" value="NZ_OY569118.1"/>
</dbReference>
<gene>
    <name evidence="2" type="ORF">BSPP4475_07900</name>
</gene>
<name>A0AA48M6N9_9BACL</name>
<organism evidence="2 3">
    <name type="scientific">Brevibacillus aydinogluensis</name>
    <dbReference type="NCBI Taxonomy" id="927786"/>
    <lineage>
        <taxon>Bacteria</taxon>
        <taxon>Bacillati</taxon>
        <taxon>Bacillota</taxon>
        <taxon>Bacilli</taxon>
        <taxon>Bacillales</taxon>
        <taxon>Paenibacillaceae</taxon>
        <taxon>Brevibacillus</taxon>
    </lineage>
</organism>
<accession>A0AA48M6N9</accession>
<evidence type="ECO:0000313" key="2">
    <source>
        <dbReference type="EMBL" id="CAJ1002233.1"/>
    </source>
</evidence>
<dbReference type="Proteomes" id="UP001189619">
    <property type="component" value="Chromosome"/>
</dbReference>
<feature type="signal peptide" evidence="1">
    <location>
        <begin position="1"/>
        <end position="20"/>
    </location>
</feature>
<reference evidence="2" key="1">
    <citation type="submission" date="2023-07" db="EMBL/GenBank/DDBJ databases">
        <authorList>
            <person name="Ivanov I."/>
            <person name="Teneva D."/>
            <person name="Stoikov I."/>
        </authorList>
    </citation>
    <scope>NUCLEOTIDE SEQUENCE</scope>
    <source>
        <strain evidence="2">4475</strain>
    </source>
</reference>
<sequence length="147" mass="16103">MLKRSLSVLLSATIFVTALAIPAAASASPSNTAATSQSSIASQIEQKAIEPQWKGKVTRKTLLAAARKLENRNSVIYDIVEYFTDKDTVDAFYKNIDPVAKKLREMAEFTEVAEKWVEDQLTGALHASGVPYSISRHIAYAVCQVLL</sequence>
<evidence type="ECO:0000313" key="3">
    <source>
        <dbReference type="Proteomes" id="UP001189619"/>
    </source>
</evidence>
<keyword evidence="1" id="KW-0732">Signal</keyword>
<dbReference type="EMBL" id="OY569118">
    <property type="protein sequence ID" value="CAJ1002233.1"/>
    <property type="molecule type" value="Genomic_DNA"/>
</dbReference>
<keyword evidence="3" id="KW-1185">Reference proteome</keyword>
<evidence type="ECO:0000256" key="1">
    <source>
        <dbReference type="SAM" id="SignalP"/>
    </source>
</evidence>
<dbReference type="KEGG" id="bayd:BSPP4475_07900"/>
<feature type="chain" id="PRO_5041274034" evidence="1">
    <location>
        <begin position="21"/>
        <end position="147"/>
    </location>
</feature>
<protein>
    <submittedName>
        <fullName evidence="2">Uncharacterized protein</fullName>
    </submittedName>
</protein>